<organism evidence="1">
    <name type="scientific">bioreactor metagenome</name>
    <dbReference type="NCBI Taxonomy" id="1076179"/>
    <lineage>
        <taxon>unclassified sequences</taxon>
        <taxon>metagenomes</taxon>
        <taxon>ecological metagenomes</taxon>
    </lineage>
</organism>
<name>A0A645AIP7_9ZZZZ</name>
<accession>A0A645AIP7</accession>
<protein>
    <submittedName>
        <fullName evidence="1">Uncharacterized protein</fullName>
    </submittedName>
</protein>
<dbReference type="AlphaFoldDB" id="A0A645AIP7"/>
<evidence type="ECO:0000313" key="1">
    <source>
        <dbReference type="EMBL" id="MPM52806.1"/>
    </source>
</evidence>
<dbReference type="EMBL" id="VSSQ01014033">
    <property type="protein sequence ID" value="MPM52806.1"/>
    <property type="molecule type" value="Genomic_DNA"/>
</dbReference>
<dbReference type="AntiFam" id="ANF00083">
    <property type="entry name" value="Shadow ORF (opposite leuS)"/>
</dbReference>
<sequence>MASVCFKSFHQFAYRHGFLLVVAIETVEHTNKSPLRPLVIFRVTGAYFAVPIERESYFIKLFSVSVDVVDGCDSRMLTGLYGVLFGGQTVSIVSHGIENVEALQSFVTSVNIRSNVPQRVSHM</sequence>
<comment type="caution">
    <text evidence="1">The sequence shown here is derived from an EMBL/GenBank/DDBJ whole genome shotgun (WGS) entry which is preliminary data.</text>
</comment>
<proteinExistence type="predicted"/>
<reference evidence="1" key="1">
    <citation type="submission" date="2019-08" db="EMBL/GenBank/DDBJ databases">
        <authorList>
            <person name="Kucharzyk K."/>
            <person name="Murdoch R.W."/>
            <person name="Higgins S."/>
            <person name="Loffler F."/>
        </authorList>
    </citation>
    <scope>NUCLEOTIDE SEQUENCE</scope>
</reference>
<gene>
    <name evidence="1" type="ORF">SDC9_99569</name>
</gene>